<dbReference type="Gene3D" id="3.90.226.10">
    <property type="entry name" value="2-enoyl-CoA Hydratase, Chain A, domain 1"/>
    <property type="match status" value="2"/>
</dbReference>
<dbReference type="GO" id="GO:0016740">
    <property type="term" value="F:transferase activity"/>
    <property type="evidence" value="ECO:0007669"/>
    <property type="project" value="UniProtKB-KW"/>
</dbReference>
<keyword evidence="4" id="KW-0808">Transferase</keyword>
<dbReference type="GO" id="GO:0004658">
    <property type="term" value="F:propionyl-CoA carboxylase activity"/>
    <property type="evidence" value="ECO:0007669"/>
    <property type="project" value="UniProtKB-ARBA"/>
</dbReference>
<dbReference type="FunFam" id="3.90.226.10:FF:000017">
    <property type="entry name" value="Propionyl-CoA carboxylase subunit beta 5"/>
    <property type="match status" value="1"/>
</dbReference>
<dbReference type="AlphaFoldDB" id="A0A498R558"/>
<dbReference type="FunFam" id="3.90.226.10:FF:000016">
    <property type="entry name" value="Propionyl-CoA carboxylase, beta subunit"/>
    <property type="match status" value="1"/>
</dbReference>
<organism evidence="4 5">
    <name type="scientific">Lucifera butyrica</name>
    <dbReference type="NCBI Taxonomy" id="1351585"/>
    <lineage>
        <taxon>Bacteria</taxon>
        <taxon>Bacillati</taxon>
        <taxon>Bacillota</taxon>
        <taxon>Negativicutes</taxon>
        <taxon>Veillonellales</taxon>
        <taxon>Veillonellaceae</taxon>
        <taxon>Lucifera</taxon>
    </lineage>
</organism>
<protein>
    <submittedName>
        <fullName evidence="4">Carboxyl transferase</fullName>
    </submittedName>
</protein>
<sequence>MATIAEKIQELRNKQEKVMLGGGPKRIEKQHAGGKLTARERMDILFDTGSFVELDQFVTHRCVNFGMDKKETPGEGIVTGYGTINGRLVYAFAQDFTVEGGSLGEMHAAKIVKVQDLALKMGAPLIGLNDSGGARIQEGVDALSGFGKIFLRNTMASGVIPQISVIMGPCAGGAVYSPALTDFIFMVKNTSQMFITGPQVIKSVTAEEVTAEALGGAVTHNSTSGVAHFAVENDEDCISQIKYLLGFLPANNLEDPPVVNTGDRPERMDEALNTLLPDNSNQPYNMKEVIRSIVDRGEFNEVHQYFAQNMITCFARLDGSTVGIIANQPTVMAGCLDINASDKSARFIRFCDAFNIPLLNLVDVPGFLPGTGQEYGGIIRHGAKMLYAYSEATVPKVTVITRKAYGGSYLAMCSKDLGADQVIAWPSAEIAVMGPAGAANIIFRGAPDVQEKTAQYVEEFATPYKAAERGFVDMVIEPSQTRPCIISALRMLKTKREARPAKKHGNIPL</sequence>
<evidence type="ECO:0000313" key="4">
    <source>
        <dbReference type="EMBL" id="VBB07846.1"/>
    </source>
</evidence>
<dbReference type="EMBL" id="UPPP01000082">
    <property type="protein sequence ID" value="VBB07846.1"/>
    <property type="molecule type" value="Genomic_DNA"/>
</dbReference>
<dbReference type="PANTHER" id="PTHR43842">
    <property type="entry name" value="PROPIONYL-COA CARBOXYLASE BETA CHAIN"/>
    <property type="match status" value="1"/>
</dbReference>
<keyword evidence="5" id="KW-1185">Reference proteome</keyword>
<dbReference type="RefSeq" id="WP_122628770.1">
    <property type="nucleotide sequence ID" value="NZ_UPPP01000082.1"/>
</dbReference>
<name>A0A498R558_9FIRM</name>
<feature type="domain" description="CoA carboxyltransferase N-terminal" evidence="2">
    <location>
        <begin position="1"/>
        <end position="260"/>
    </location>
</feature>
<accession>A0A498R558</accession>
<dbReference type="Proteomes" id="UP000277811">
    <property type="component" value="Unassembled WGS sequence"/>
</dbReference>
<dbReference type="GO" id="GO:0015977">
    <property type="term" value="P:carbon fixation"/>
    <property type="evidence" value="ECO:0007669"/>
    <property type="project" value="UniProtKB-ARBA"/>
</dbReference>
<dbReference type="PROSITE" id="PS50989">
    <property type="entry name" value="COA_CT_CTER"/>
    <property type="match status" value="1"/>
</dbReference>
<proteinExistence type="inferred from homology"/>
<reference evidence="4 5" key="1">
    <citation type="submission" date="2018-06" db="EMBL/GenBank/DDBJ databases">
        <authorList>
            <person name="Strepis N."/>
        </authorList>
    </citation>
    <scope>NUCLEOTIDE SEQUENCE [LARGE SCALE GENOMIC DNA]</scope>
    <source>
        <strain evidence="4">LUCI</strain>
    </source>
</reference>
<evidence type="ECO:0000259" key="2">
    <source>
        <dbReference type="PROSITE" id="PS50980"/>
    </source>
</evidence>
<evidence type="ECO:0000256" key="1">
    <source>
        <dbReference type="ARBA" id="ARBA00006102"/>
    </source>
</evidence>
<dbReference type="OrthoDB" id="9803706at2"/>
<evidence type="ECO:0000313" key="5">
    <source>
        <dbReference type="Proteomes" id="UP000277811"/>
    </source>
</evidence>
<gene>
    <name evidence="4" type="ORF">LUCI_3111</name>
</gene>
<feature type="domain" description="CoA carboxyltransferase C-terminal" evidence="3">
    <location>
        <begin position="264"/>
        <end position="491"/>
    </location>
</feature>
<comment type="similarity">
    <text evidence="1">Belongs to the AccD/PCCB family.</text>
</comment>
<evidence type="ECO:0000259" key="3">
    <source>
        <dbReference type="PROSITE" id="PS50989"/>
    </source>
</evidence>
<dbReference type="InterPro" id="IPR034733">
    <property type="entry name" value="AcCoA_carboxyl_beta"/>
</dbReference>
<dbReference type="InterPro" id="IPR051047">
    <property type="entry name" value="AccD/PCCB"/>
</dbReference>
<dbReference type="GO" id="GO:0009317">
    <property type="term" value="C:acetyl-CoA carboxylase complex"/>
    <property type="evidence" value="ECO:0007669"/>
    <property type="project" value="UniProtKB-ARBA"/>
</dbReference>
<dbReference type="InterPro" id="IPR029045">
    <property type="entry name" value="ClpP/crotonase-like_dom_sf"/>
</dbReference>
<dbReference type="PROSITE" id="PS50980">
    <property type="entry name" value="COA_CT_NTER"/>
    <property type="match status" value="1"/>
</dbReference>
<dbReference type="InterPro" id="IPR011762">
    <property type="entry name" value="COA_CT_N"/>
</dbReference>
<dbReference type="InterPro" id="IPR011763">
    <property type="entry name" value="COA_CT_C"/>
</dbReference>
<dbReference type="Pfam" id="PF01039">
    <property type="entry name" value="Carboxyl_trans"/>
    <property type="match status" value="1"/>
</dbReference>
<dbReference type="GO" id="GO:0003989">
    <property type="term" value="F:acetyl-CoA carboxylase activity"/>
    <property type="evidence" value="ECO:0007669"/>
    <property type="project" value="UniProtKB-ARBA"/>
</dbReference>
<dbReference type="PANTHER" id="PTHR43842:SF2">
    <property type="entry name" value="PROPIONYL-COA CARBOXYLASE BETA CHAIN, MITOCHONDRIAL"/>
    <property type="match status" value="1"/>
</dbReference>
<dbReference type="SUPFAM" id="SSF52096">
    <property type="entry name" value="ClpP/crotonase"/>
    <property type="match status" value="2"/>
</dbReference>